<dbReference type="Gene3D" id="3.90.245.10">
    <property type="entry name" value="Ribonucleoside hydrolase-like"/>
    <property type="match status" value="1"/>
</dbReference>
<name>A0A2Z6MV33_TRISU</name>
<dbReference type="SUPFAM" id="SSF53590">
    <property type="entry name" value="Nucleoside hydrolase"/>
    <property type="match status" value="1"/>
</dbReference>
<organism evidence="3 4">
    <name type="scientific">Trifolium subterraneum</name>
    <name type="common">Subterranean clover</name>
    <dbReference type="NCBI Taxonomy" id="3900"/>
    <lineage>
        <taxon>Eukaryota</taxon>
        <taxon>Viridiplantae</taxon>
        <taxon>Streptophyta</taxon>
        <taxon>Embryophyta</taxon>
        <taxon>Tracheophyta</taxon>
        <taxon>Spermatophyta</taxon>
        <taxon>Magnoliopsida</taxon>
        <taxon>eudicotyledons</taxon>
        <taxon>Gunneridae</taxon>
        <taxon>Pentapetalae</taxon>
        <taxon>rosids</taxon>
        <taxon>fabids</taxon>
        <taxon>Fabales</taxon>
        <taxon>Fabaceae</taxon>
        <taxon>Papilionoideae</taxon>
        <taxon>50 kb inversion clade</taxon>
        <taxon>NPAAA clade</taxon>
        <taxon>Hologalegina</taxon>
        <taxon>IRL clade</taxon>
        <taxon>Trifolieae</taxon>
        <taxon>Trifolium</taxon>
    </lineage>
</organism>
<evidence type="ECO:0000313" key="4">
    <source>
        <dbReference type="Proteomes" id="UP000242715"/>
    </source>
</evidence>
<accession>A0A2Z6MV33</accession>
<dbReference type="PANTHER" id="PTHR46692:SF1">
    <property type="entry name" value="NUCLEOSIDE HYDROLASE 3-RELATED"/>
    <property type="match status" value="1"/>
</dbReference>
<dbReference type="EMBL" id="DF973208">
    <property type="protein sequence ID" value="GAU20045.1"/>
    <property type="molecule type" value="Genomic_DNA"/>
</dbReference>
<sequence length="123" mass="13428">IFGVSLNIVEGKPSRILLDTDVDTDDFFALLYLLKLNRSEFKLEGVTVNANAWTNAGHAVNQIYDLLYMMGRDDIAVGVGGEGGILPNGRLDVDTNLGIRKAFLPQNLDIAALIATSDFMLKE</sequence>
<dbReference type="PANTHER" id="PTHR46692">
    <property type="entry name" value="INOSINE-URIDINE PREFERRING NUCLEOSIDE HYDROLASE FAMILY PROTEIN"/>
    <property type="match status" value="1"/>
</dbReference>
<evidence type="ECO:0000256" key="1">
    <source>
        <dbReference type="ARBA" id="ARBA00009176"/>
    </source>
</evidence>
<dbReference type="Pfam" id="PF01156">
    <property type="entry name" value="IU_nuc_hydro"/>
    <property type="match status" value="1"/>
</dbReference>
<dbReference type="AlphaFoldDB" id="A0A2Z6MV33"/>
<comment type="similarity">
    <text evidence="1">Belongs to the IUNH family.</text>
</comment>
<dbReference type="InterPro" id="IPR036452">
    <property type="entry name" value="Ribo_hydro-like"/>
</dbReference>
<gene>
    <name evidence="3" type="ORF">TSUD_381370</name>
</gene>
<evidence type="ECO:0000259" key="2">
    <source>
        <dbReference type="Pfam" id="PF01156"/>
    </source>
</evidence>
<feature type="domain" description="Inosine/uridine-preferring nucleoside hydrolase" evidence="2">
    <location>
        <begin position="16"/>
        <end position="83"/>
    </location>
</feature>
<dbReference type="GO" id="GO:0016799">
    <property type="term" value="F:hydrolase activity, hydrolyzing N-glycosyl compounds"/>
    <property type="evidence" value="ECO:0007669"/>
    <property type="project" value="InterPro"/>
</dbReference>
<dbReference type="OrthoDB" id="5783963at2759"/>
<feature type="non-terminal residue" evidence="3">
    <location>
        <position position="1"/>
    </location>
</feature>
<protein>
    <recommendedName>
        <fullName evidence="2">Inosine/uridine-preferring nucleoside hydrolase domain-containing protein</fullName>
    </recommendedName>
</protein>
<evidence type="ECO:0000313" key="3">
    <source>
        <dbReference type="EMBL" id="GAU20045.1"/>
    </source>
</evidence>
<dbReference type="InterPro" id="IPR001910">
    <property type="entry name" value="Inosine/uridine_hydrolase_dom"/>
</dbReference>
<keyword evidence="4" id="KW-1185">Reference proteome</keyword>
<dbReference type="Proteomes" id="UP000242715">
    <property type="component" value="Unassembled WGS sequence"/>
</dbReference>
<reference evidence="4" key="1">
    <citation type="journal article" date="2017" name="Front. Plant Sci.">
        <title>Climate Clever Clovers: New Paradigm to Reduce the Environmental Footprint of Ruminants by Breeding Low Methanogenic Forages Utilizing Haplotype Variation.</title>
        <authorList>
            <person name="Kaur P."/>
            <person name="Appels R."/>
            <person name="Bayer P.E."/>
            <person name="Keeble-Gagnere G."/>
            <person name="Wang J."/>
            <person name="Hirakawa H."/>
            <person name="Shirasawa K."/>
            <person name="Vercoe P."/>
            <person name="Stefanova K."/>
            <person name="Durmic Z."/>
            <person name="Nichols P."/>
            <person name="Revell C."/>
            <person name="Isobe S.N."/>
            <person name="Edwards D."/>
            <person name="Erskine W."/>
        </authorList>
    </citation>
    <scope>NUCLEOTIDE SEQUENCE [LARGE SCALE GENOMIC DNA]</scope>
    <source>
        <strain evidence="4">cv. Daliak</strain>
    </source>
</reference>
<proteinExistence type="inferred from homology"/>